<dbReference type="PROSITE" id="PS51257">
    <property type="entry name" value="PROKAR_LIPOPROTEIN"/>
    <property type="match status" value="1"/>
</dbReference>
<keyword evidence="4" id="KW-1185">Reference proteome</keyword>
<feature type="signal peptide" evidence="1">
    <location>
        <begin position="1"/>
        <end position="19"/>
    </location>
</feature>
<feature type="chain" id="PRO_5047134928" evidence="1">
    <location>
        <begin position="20"/>
        <end position="154"/>
    </location>
</feature>
<organism evidence="3 4">
    <name type="scientific">Paraglaciecola algarum</name>
    <dbReference type="NCBI Taxonomy" id="3050085"/>
    <lineage>
        <taxon>Bacteria</taxon>
        <taxon>Pseudomonadati</taxon>
        <taxon>Pseudomonadota</taxon>
        <taxon>Gammaproteobacteria</taxon>
        <taxon>Alteromonadales</taxon>
        <taxon>Alteromonadaceae</taxon>
        <taxon>Paraglaciecola</taxon>
    </lineage>
</organism>
<keyword evidence="1" id="KW-0732">Signal</keyword>
<protein>
    <submittedName>
        <fullName evidence="3">DUF2846 domain-containing protein</fullName>
    </submittedName>
</protein>
<evidence type="ECO:0000256" key="1">
    <source>
        <dbReference type="SAM" id="SignalP"/>
    </source>
</evidence>
<proteinExistence type="predicted"/>
<dbReference type="Pfam" id="PF11008">
    <property type="entry name" value="DUF2846"/>
    <property type="match status" value="1"/>
</dbReference>
<evidence type="ECO:0000313" key="3">
    <source>
        <dbReference type="EMBL" id="MCF2950497.1"/>
    </source>
</evidence>
<name>A0ABS9DEM7_9ALTE</name>
<dbReference type="RefSeq" id="WP_235314593.1">
    <property type="nucleotide sequence ID" value="NZ_JAKGAS010000024.1"/>
</dbReference>
<reference evidence="3 4" key="1">
    <citation type="submission" date="2022-01" db="EMBL/GenBank/DDBJ databases">
        <title>Paraglaciecola sp. G1-23.</title>
        <authorList>
            <person name="Jin M.S."/>
            <person name="Han D.M."/>
            <person name="Kim H.M."/>
            <person name="Jeon C.O."/>
        </authorList>
    </citation>
    <scope>NUCLEOTIDE SEQUENCE [LARGE SCALE GENOMIC DNA]</scope>
    <source>
        <strain evidence="3 4">G1-23</strain>
    </source>
</reference>
<accession>A0ABS9DEM7</accession>
<feature type="domain" description="DUF2846" evidence="2">
    <location>
        <begin position="38"/>
        <end position="116"/>
    </location>
</feature>
<evidence type="ECO:0000313" key="4">
    <source>
        <dbReference type="Proteomes" id="UP001521137"/>
    </source>
</evidence>
<dbReference type="EMBL" id="JAKGAS010000024">
    <property type="protein sequence ID" value="MCF2950497.1"/>
    <property type="molecule type" value="Genomic_DNA"/>
</dbReference>
<gene>
    <name evidence="3" type="ORF">L0668_20480</name>
</gene>
<sequence length="154" mass="17008">MKFLFPLLLGLLITGCVSTANGPQFTELNIKDSSLGIAYVYRPNLGYFGQSVYDIDIFIENQKVSSLAKDSYVPIKLTEGKHTITSKTLGAPTVNLELNVTGGDVYYIKTGNKFENKIVVTTHHNNLEVVPESIAKDEISTLKLISNNYNKATF</sequence>
<dbReference type="Proteomes" id="UP001521137">
    <property type="component" value="Unassembled WGS sequence"/>
</dbReference>
<evidence type="ECO:0000259" key="2">
    <source>
        <dbReference type="Pfam" id="PF11008"/>
    </source>
</evidence>
<comment type="caution">
    <text evidence="3">The sequence shown here is derived from an EMBL/GenBank/DDBJ whole genome shotgun (WGS) entry which is preliminary data.</text>
</comment>
<dbReference type="InterPro" id="IPR022548">
    <property type="entry name" value="DUF2846"/>
</dbReference>